<dbReference type="AlphaFoldDB" id="A0AAV7V7R3"/>
<gene>
    <name evidence="1" type="ORF">NDU88_001412</name>
</gene>
<evidence type="ECO:0000313" key="1">
    <source>
        <dbReference type="EMBL" id="KAJ1197555.1"/>
    </source>
</evidence>
<feature type="non-terminal residue" evidence="1">
    <location>
        <position position="1"/>
    </location>
</feature>
<organism evidence="1 2">
    <name type="scientific">Pleurodeles waltl</name>
    <name type="common">Iberian ribbed newt</name>
    <dbReference type="NCBI Taxonomy" id="8319"/>
    <lineage>
        <taxon>Eukaryota</taxon>
        <taxon>Metazoa</taxon>
        <taxon>Chordata</taxon>
        <taxon>Craniata</taxon>
        <taxon>Vertebrata</taxon>
        <taxon>Euteleostomi</taxon>
        <taxon>Amphibia</taxon>
        <taxon>Batrachia</taxon>
        <taxon>Caudata</taxon>
        <taxon>Salamandroidea</taxon>
        <taxon>Salamandridae</taxon>
        <taxon>Pleurodelinae</taxon>
        <taxon>Pleurodeles</taxon>
    </lineage>
</organism>
<name>A0AAV7V7R3_PLEWA</name>
<proteinExistence type="predicted"/>
<reference evidence="1" key="1">
    <citation type="journal article" date="2022" name="bioRxiv">
        <title>Sequencing and chromosome-scale assembly of the giantPleurodeles waltlgenome.</title>
        <authorList>
            <person name="Brown T."/>
            <person name="Elewa A."/>
            <person name="Iarovenko S."/>
            <person name="Subramanian E."/>
            <person name="Araus A.J."/>
            <person name="Petzold A."/>
            <person name="Susuki M."/>
            <person name="Suzuki K.-i.T."/>
            <person name="Hayashi T."/>
            <person name="Toyoda A."/>
            <person name="Oliveira C."/>
            <person name="Osipova E."/>
            <person name="Leigh N.D."/>
            <person name="Simon A."/>
            <person name="Yun M.H."/>
        </authorList>
    </citation>
    <scope>NUCLEOTIDE SEQUENCE</scope>
    <source>
        <strain evidence="1">20211129_DDA</strain>
        <tissue evidence="1">Liver</tissue>
    </source>
</reference>
<comment type="caution">
    <text evidence="1">The sequence shown here is derived from an EMBL/GenBank/DDBJ whole genome shotgun (WGS) entry which is preliminary data.</text>
</comment>
<dbReference type="Proteomes" id="UP001066276">
    <property type="component" value="Chromosome 2_1"/>
</dbReference>
<accession>A0AAV7V7R3</accession>
<evidence type="ECO:0000313" key="2">
    <source>
        <dbReference type="Proteomes" id="UP001066276"/>
    </source>
</evidence>
<sequence length="58" mass="6044">SQRCGPTEQVCSRMREEECGWSGVRWLLSGWKGGYSSVAAAACGRPAVPADVGTGVGE</sequence>
<protein>
    <submittedName>
        <fullName evidence="1">Uncharacterized protein</fullName>
    </submittedName>
</protein>
<dbReference type="EMBL" id="JANPWB010000003">
    <property type="protein sequence ID" value="KAJ1197555.1"/>
    <property type="molecule type" value="Genomic_DNA"/>
</dbReference>
<feature type="non-terminal residue" evidence="1">
    <location>
        <position position="58"/>
    </location>
</feature>
<keyword evidence="2" id="KW-1185">Reference proteome</keyword>